<evidence type="ECO:0000256" key="1">
    <source>
        <dbReference type="SAM" id="Phobius"/>
    </source>
</evidence>
<dbReference type="AlphaFoldDB" id="A0A1M7BSP5"/>
<feature type="transmembrane region" description="Helical" evidence="1">
    <location>
        <begin position="120"/>
        <end position="142"/>
    </location>
</feature>
<dbReference type="EMBL" id="FRBH01000011">
    <property type="protein sequence ID" value="SHL57967.1"/>
    <property type="molecule type" value="Genomic_DNA"/>
</dbReference>
<dbReference type="Proteomes" id="UP000650994">
    <property type="component" value="Unassembled WGS sequence"/>
</dbReference>
<evidence type="ECO:0000313" key="5">
    <source>
        <dbReference type="Proteomes" id="UP000650994"/>
    </source>
</evidence>
<evidence type="ECO:0000313" key="4">
    <source>
        <dbReference type="Proteomes" id="UP000184120"/>
    </source>
</evidence>
<organism evidence="3 4">
    <name type="scientific">Chishuiella changwenlii</name>
    <dbReference type="NCBI Taxonomy" id="1434701"/>
    <lineage>
        <taxon>Bacteria</taxon>
        <taxon>Pseudomonadati</taxon>
        <taxon>Bacteroidota</taxon>
        <taxon>Flavobacteriia</taxon>
        <taxon>Flavobacteriales</taxon>
        <taxon>Weeksellaceae</taxon>
        <taxon>Chishuiella</taxon>
    </lineage>
</organism>
<accession>A0A1M7BSP5</accession>
<evidence type="ECO:0000313" key="2">
    <source>
        <dbReference type="EMBL" id="GGF09689.1"/>
    </source>
</evidence>
<dbReference type="STRING" id="1434701.SAMN05443634_111127"/>
<reference evidence="4" key="3">
    <citation type="submission" date="2016-11" db="EMBL/GenBank/DDBJ databases">
        <authorList>
            <person name="Varghese N."/>
            <person name="Submissions S."/>
        </authorList>
    </citation>
    <scope>NUCLEOTIDE SEQUENCE [LARGE SCALE GENOMIC DNA]</scope>
    <source>
        <strain evidence="4">DSM 27989</strain>
    </source>
</reference>
<keyword evidence="1" id="KW-0812">Transmembrane</keyword>
<protein>
    <submittedName>
        <fullName evidence="3">Uncharacterized protein</fullName>
    </submittedName>
</protein>
<proteinExistence type="predicted"/>
<keyword evidence="1" id="KW-1133">Transmembrane helix</keyword>
<feature type="transmembrane region" description="Helical" evidence="1">
    <location>
        <begin position="32"/>
        <end position="51"/>
    </location>
</feature>
<dbReference type="EMBL" id="BMFL01000023">
    <property type="protein sequence ID" value="GGF09689.1"/>
    <property type="molecule type" value="Genomic_DNA"/>
</dbReference>
<reference evidence="2" key="5">
    <citation type="submission" date="2024-05" db="EMBL/GenBank/DDBJ databases">
        <authorList>
            <person name="Sun Q."/>
            <person name="Zhou Y."/>
        </authorList>
    </citation>
    <scope>NUCLEOTIDE SEQUENCE</scope>
    <source>
        <strain evidence="2">CGMCC 1.12707</strain>
    </source>
</reference>
<dbReference type="Proteomes" id="UP000184120">
    <property type="component" value="Unassembled WGS sequence"/>
</dbReference>
<feature type="transmembrane region" description="Helical" evidence="1">
    <location>
        <begin position="71"/>
        <end position="88"/>
    </location>
</feature>
<reference evidence="3" key="2">
    <citation type="submission" date="2016-11" db="EMBL/GenBank/DDBJ databases">
        <authorList>
            <person name="Jaros S."/>
            <person name="Januszkiewicz K."/>
            <person name="Wedrychowicz H."/>
        </authorList>
    </citation>
    <scope>NUCLEOTIDE SEQUENCE [LARGE SCALE GENOMIC DNA]</scope>
    <source>
        <strain evidence="3">DSM 27989</strain>
    </source>
</reference>
<evidence type="ECO:0000313" key="3">
    <source>
        <dbReference type="EMBL" id="SHL57967.1"/>
    </source>
</evidence>
<sequence>MKRIIYYHVYNVFQFSYSGDYEKTKEKSKETFSSHVYNLIIFFIIYPLWFIFDGNSYLKQYVGTDENQIKIYAIIIISSLILIGYTRLNFIKRLIDNLYTDDLINNSIKMYKNSPKILNYPYRFLFVFFNFLGLLIIFVIQVKIFQLLKNLFI</sequence>
<name>A0A1M7BSP5_9FLAO</name>
<keyword evidence="5" id="KW-1185">Reference proteome</keyword>
<keyword evidence="1" id="KW-0472">Membrane</keyword>
<reference evidence="2" key="1">
    <citation type="journal article" date="2014" name="Int. J. Syst. Evol. Microbiol.">
        <title>Complete genome of a new Firmicutes species belonging to the dominant human colonic microbiota ('Ruminococcus bicirculans') reveals two chromosomes and a selective capacity to utilize plant glucans.</title>
        <authorList>
            <consortium name="NISC Comparative Sequencing Program"/>
            <person name="Wegmann U."/>
            <person name="Louis P."/>
            <person name="Goesmann A."/>
            <person name="Henrissat B."/>
            <person name="Duncan S.H."/>
            <person name="Flint H.J."/>
        </authorList>
    </citation>
    <scope>NUCLEOTIDE SEQUENCE</scope>
    <source>
        <strain evidence="2">CGMCC 1.12707</strain>
    </source>
</reference>
<reference evidence="5" key="4">
    <citation type="journal article" date="2019" name="Int. J. Syst. Evol. Microbiol.">
        <title>The Global Catalogue of Microorganisms (GCM) 10K type strain sequencing project: providing services to taxonomists for standard genome sequencing and annotation.</title>
        <authorList>
            <consortium name="The Broad Institute Genomics Platform"/>
            <consortium name="The Broad Institute Genome Sequencing Center for Infectious Disease"/>
            <person name="Wu L."/>
            <person name="Ma J."/>
        </authorList>
    </citation>
    <scope>NUCLEOTIDE SEQUENCE [LARGE SCALE GENOMIC DNA]</scope>
    <source>
        <strain evidence="5">CGMCC 1.12707</strain>
    </source>
</reference>
<gene>
    <name evidence="2" type="ORF">GCM10010984_28560</name>
    <name evidence="3" type="ORF">SAMN05443634_111127</name>
</gene>